<dbReference type="GO" id="GO:0009055">
    <property type="term" value="F:electron transfer activity"/>
    <property type="evidence" value="ECO:0007669"/>
    <property type="project" value="InterPro"/>
</dbReference>
<evidence type="ECO:0000313" key="15">
    <source>
        <dbReference type="EMBL" id="MBD3846791.1"/>
    </source>
</evidence>
<evidence type="ECO:0000256" key="1">
    <source>
        <dbReference type="ARBA" id="ARBA00001970"/>
    </source>
</evidence>
<keyword evidence="6 13" id="KW-0812">Transmembrane</keyword>
<protein>
    <submittedName>
        <fullName evidence="15">Cytochrome b/b6 domain-containing protein</fullName>
    </submittedName>
</protein>
<dbReference type="Pfam" id="PF01292">
    <property type="entry name" value="Ni_hydr_CYTB"/>
    <property type="match status" value="1"/>
</dbReference>
<feature type="transmembrane region" description="Helical" evidence="13">
    <location>
        <begin position="105"/>
        <end position="129"/>
    </location>
</feature>
<evidence type="ECO:0000256" key="2">
    <source>
        <dbReference type="ARBA" id="ARBA00004651"/>
    </source>
</evidence>
<comment type="cofactor">
    <cofactor evidence="1">
        <name>heme b</name>
        <dbReference type="ChEBI" id="CHEBI:60344"/>
    </cofactor>
</comment>
<dbReference type="RefSeq" id="WP_191124512.1">
    <property type="nucleotide sequence ID" value="NZ_JACXWY010000007.1"/>
</dbReference>
<evidence type="ECO:0000256" key="5">
    <source>
        <dbReference type="ARBA" id="ARBA00022617"/>
    </source>
</evidence>
<evidence type="ECO:0000256" key="6">
    <source>
        <dbReference type="ARBA" id="ARBA00022692"/>
    </source>
</evidence>
<comment type="similarity">
    <text evidence="12">Belongs to the cytochrome b561 family.</text>
</comment>
<keyword evidence="8" id="KW-0249">Electron transport</keyword>
<dbReference type="GO" id="GO:0020037">
    <property type="term" value="F:heme binding"/>
    <property type="evidence" value="ECO:0007669"/>
    <property type="project" value="TreeGrafter"/>
</dbReference>
<dbReference type="GO" id="GO:0046872">
    <property type="term" value="F:metal ion binding"/>
    <property type="evidence" value="ECO:0007669"/>
    <property type="project" value="UniProtKB-KW"/>
</dbReference>
<evidence type="ECO:0000256" key="3">
    <source>
        <dbReference type="ARBA" id="ARBA00022448"/>
    </source>
</evidence>
<evidence type="ECO:0000256" key="11">
    <source>
        <dbReference type="ARBA" id="ARBA00023136"/>
    </source>
</evidence>
<feature type="transmembrane region" description="Helical" evidence="13">
    <location>
        <begin position="160"/>
        <end position="182"/>
    </location>
</feature>
<name>A0A927I0R6_9HYPH</name>
<feature type="domain" description="Cytochrome b561 bacterial/Ni-hydrogenase" evidence="14">
    <location>
        <begin position="20"/>
        <end position="193"/>
    </location>
</feature>
<gene>
    <name evidence="15" type="ORF">IED13_13860</name>
</gene>
<dbReference type="InterPro" id="IPR052168">
    <property type="entry name" value="Cytochrome_b561_oxidase"/>
</dbReference>
<keyword evidence="7" id="KW-0479">Metal-binding</keyword>
<comment type="subcellular location">
    <subcellularLocation>
        <location evidence="2">Cell membrane</location>
        <topology evidence="2">Multi-pass membrane protein</topology>
    </subcellularLocation>
</comment>
<feature type="transmembrane region" description="Helical" evidence="13">
    <location>
        <begin position="21"/>
        <end position="42"/>
    </location>
</feature>
<keyword evidence="9 13" id="KW-1133">Transmembrane helix</keyword>
<dbReference type="PANTHER" id="PTHR30529:SF1">
    <property type="entry name" value="CYTOCHROME B561 HOMOLOG 2"/>
    <property type="match status" value="1"/>
</dbReference>
<comment type="caution">
    <text evidence="15">The sequence shown here is derived from an EMBL/GenBank/DDBJ whole genome shotgun (WGS) entry which is preliminary data.</text>
</comment>
<dbReference type="InterPro" id="IPR016174">
    <property type="entry name" value="Di-haem_cyt_TM"/>
</dbReference>
<keyword evidence="4" id="KW-1003">Cell membrane</keyword>
<keyword evidence="11 13" id="KW-0472">Membrane</keyword>
<evidence type="ECO:0000313" key="16">
    <source>
        <dbReference type="Proteomes" id="UP000619295"/>
    </source>
</evidence>
<accession>A0A927I0R6</accession>
<evidence type="ECO:0000256" key="4">
    <source>
        <dbReference type="ARBA" id="ARBA00022475"/>
    </source>
</evidence>
<dbReference type="PANTHER" id="PTHR30529">
    <property type="entry name" value="CYTOCHROME B561"/>
    <property type="match status" value="1"/>
</dbReference>
<dbReference type="GO" id="GO:0005886">
    <property type="term" value="C:plasma membrane"/>
    <property type="evidence" value="ECO:0007669"/>
    <property type="project" value="UniProtKB-SubCell"/>
</dbReference>
<evidence type="ECO:0000256" key="9">
    <source>
        <dbReference type="ARBA" id="ARBA00022989"/>
    </source>
</evidence>
<feature type="transmembrane region" description="Helical" evidence="13">
    <location>
        <begin position="62"/>
        <end position="84"/>
    </location>
</feature>
<organism evidence="15 16">
    <name type="scientific">Bosea spartocytisi</name>
    <dbReference type="NCBI Taxonomy" id="2773451"/>
    <lineage>
        <taxon>Bacteria</taxon>
        <taxon>Pseudomonadati</taxon>
        <taxon>Pseudomonadota</taxon>
        <taxon>Alphaproteobacteria</taxon>
        <taxon>Hyphomicrobiales</taxon>
        <taxon>Boseaceae</taxon>
        <taxon>Bosea</taxon>
    </lineage>
</organism>
<dbReference type="AlphaFoldDB" id="A0A927I0R6"/>
<keyword evidence="3" id="KW-0813">Transport</keyword>
<dbReference type="EMBL" id="JACXWY010000007">
    <property type="protein sequence ID" value="MBD3846791.1"/>
    <property type="molecule type" value="Genomic_DNA"/>
</dbReference>
<evidence type="ECO:0000256" key="13">
    <source>
        <dbReference type="SAM" id="Phobius"/>
    </source>
</evidence>
<sequence length="197" mass="21895">MDTGSRGDNAAKGAPGEPARWHPASVALHWLTFLLILFQFWVSGPMLDEKRDLLSRFELYQLHKSVGLTVAAFVLLRLVLRVALRQPGPENDNPWLRGAASLVHAALYLCIIALPVTGLLMAAAAPIQIPTLYFGLFPVPHPIGPDPAVYRRMLWLHDQFGNILIGLGVVHVAAVAVHMVLWRDGLLGRMWFGRRWS</sequence>
<keyword evidence="5" id="KW-0349">Heme</keyword>
<dbReference type="Proteomes" id="UP000619295">
    <property type="component" value="Unassembled WGS sequence"/>
</dbReference>
<reference evidence="15" key="1">
    <citation type="submission" date="2020-09" db="EMBL/GenBank/DDBJ databases">
        <title>Bosea spartocytisi sp. nov. a root nodule endophyte of Spartocytisus supranubius in the high mountain ecosystem fo the Teide National Park (Canary Islands, Spain).</title>
        <authorList>
            <person name="Pulido-Suarez L."/>
            <person name="Peix A."/>
            <person name="Igual J.M."/>
            <person name="Socas-Perez N."/>
            <person name="Velazquez E."/>
            <person name="Flores-Felix J.D."/>
            <person name="Leon-Barrios M."/>
        </authorList>
    </citation>
    <scope>NUCLEOTIDE SEQUENCE</scope>
    <source>
        <strain evidence="15">SSUT16</strain>
    </source>
</reference>
<evidence type="ECO:0000256" key="7">
    <source>
        <dbReference type="ARBA" id="ARBA00022723"/>
    </source>
</evidence>
<dbReference type="SUPFAM" id="SSF81342">
    <property type="entry name" value="Transmembrane di-heme cytochromes"/>
    <property type="match status" value="1"/>
</dbReference>
<evidence type="ECO:0000256" key="12">
    <source>
        <dbReference type="ARBA" id="ARBA00037975"/>
    </source>
</evidence>
<keyword evidence="16" id="KW-1185">Reference proteome</keyword>
<keyword evidence="10" id="KW-0408">Iron</keyword>
<evidence type="ECO:0000259" key="14">
    <source>
        <dbReference type="Pfam" id="PF01292"/>
    </source>
</evidence>
<dbReference type="InterPro" id="IPR011577">
    <property type="entry name" value="Cyt_b561_bac/Ni-Hgenase"/>
</dbReference>
<evidence type="ECO:0000256" key="10">
    <source>
        <dbReference type="ARBA" id="ARBA00023004"/>
    </source>
</evidence>
<dbReference type="GO" id="GO:0022904">
    <property type="term" value="P:respiratory electron transport chain"/>
    <property type="evidence" value="ECO:0007669"/>
    <property type="project" value="InterPro"/>
</dbReference>
<proteinExistence type="inferred from homology"/>
<evidence type="ECO:0000256" key="8">
    <source>
        <dbReference type="ARBA" id="ARBA00022982"/>
    </source>
</evidence>